<dbReference type="AlphaFoldDB" id="A0A317EZY1"/>
<keyword evidence="1" id="KW-1133">Transmembrane helix</keyword>
<keyword evidence="1" id="KW-0812">Transmembrane</keyword>
<sequence length="108" mass="12734">MLASPLIFSIAITLSNRRHRRYDYNFILLTFLFYTLYLWATVPFYLPLGQLQSFYEKNPFFKFLAAWLGCFSAISFVLILIKFTFKGIKLGVVQFLLTTLLSLYLFPH</sequence>
<evidence type="ECO:0000313" key="2">
    <source>
        <dbReference type="EMBL" id="PWS31199.1"/>
    </source>
</evidence>
<feature type="transmembrane region" description="Helical" evidence="1">
    <location>
        <begin position="26"/>
        <end position="48"/>
    </location>
</feature>
<gene>
    <name evidence="2" type="ORF">DF947_11350</name>
</gene>
<organism evidence="2 3">
    <name type="scientific">Pedobacter paludis</name>
    <dbReference type="NCBI Taxonomy" id="2203212"/>
    <lineage>
        <taxon>Bacteria</taxon>
        <taxon>Pseudomonadati</taxon>
        <taxon>Bacteroidota</taxon>
        <taxon>Sphingobacteriia</taxon>
        <taxon>Sphingobacteriales</taxon>
        <taxon>Sphingobacteriaceae</taxon>
        <taxon>Pedobacter</taxon>
    </lineage>
</organism>
<proteinExistence type="predicted"/>
<feature type="transmembrane region" description="Helical" evidence="1">
    <location>
        <begin position="60"/>
        <end position="81"/>
    </location>
</feature>
<evidence type="ECO:0000313" key="3">
    <source>
        <dbReference type="Proteomes" id="UP000245391"/>
    </source>
</evidence>
<keyword evidence="1" id="KW-0472">Membrane</keyword>
<feature type="transmembrane region" description="Helical" evidence="1">
    <location>
        <begin position="88"/>
        <end position="106"/>
    </location>
</feature>
<keyword evidence="3" id="KW-1185">Reference proteome</keyword>
<dbReference type="Proteomes" id="UP000245391">
    <property type="component" value="Unassembled WGS sequence"/>
</dbReference>
<evidence type="ECO:0000256" key="1">
    <source>
        <dbReference type="SAM" id="Phobius"/>
    </source>
</evidence>
<comment type="caution">
    <text evidence="2">The sequence shown here is derived from an EMBL/GenBank/DDBJ whole genome shotgun (WGS) entry which is preliminary data.</text>
</comment>
<accession>A0A317EZY1</accession>
<reference evidence="3" key="1">
    <citation type="submission" date="2018-05" db="EMBL/GenBank/DDBJ databases">
        <title>Pedobacter paludis sp. nov., isolated from wetland soil.</title>
        <authorList>
            <person name="Zhang Y."/>
        </authorList>
    </citation>
    <scope>NUCLEOTIDE SEQUENCE [LARGE SCALE GENOMIC DNA]</scope>
    <source>
        <strain evidence="3">R-8</strain>
    </source>
</reference>
<protein>
    <submittedName>
        <fullName evidence="2">Uncharacterized protein</fullName>
    </submittedName>
</protein>
<name>A0A317EZY1_9SPHI</name>
<dbReference type="EMBL" id="QGNY01000004">
    <property type="protein sequence ID" value="PWS31199.1"/>
    <property type="molecule type" value="Genomic_DNA"/>
</dbReference>